<dbReference type="EMBL" id="JAVHJL010000001">
    <property type="protein sequence ID" value="KAK6511639.1"/>
    <property type="molecule type" value="Genomic_DNA"/>
</dbReference>
<feature type="compositionally biased region" description="Polar residues" evidence="1">
    <location>
        <begin position="39"/>
        <end position="56"/>
    </location>
</feature>
<dbReference type="AlphaFoldDB" id="A0AAV9WNU0"/>
<gene>
    <name evidence="2" type="ORF">TWF481_000548</name>
</gene>
<feature type="compositionally biased region" description="Basic and acidic residues" evidence="1">
    <location>
        <begin position="78"/>
        <end position="87"/>
    </location>
</feature>
<organism evidence="2 3">
    <name type="scientific">Arthrobotrys musiformis</name>
    <dbReference type="NCBI Taxonomy" id="47236"/>
    <lineage>
        <taxon>Eukaryota</taxon>
        <taxon>Fungi</taxon>
        <taxon>Dikarya</taxon>
        <taxon>Ascomycota</taxon>
        <taxon>Pezizomycotina</taxon>
        <taxon>Orbiliomycetes</taxon>
        <taxon>Orbiliales</taxon>
        <taxon>Orbiliaceae</taxon>
        <taxon>Arthrobotrys</taxon>
    </lineage>
</organism>
<accession>A0AAV9WNU0</accession>
<reference evidence="2 3" key="1">
    <citation type="submission" date="2023-08" db="EMBL/GenBank/DDBJ databases">
        <authorList>
            <person name="Palmer J.M."/>
        </authorList>
    </citation>
    <scope>NUCLEOTIDE SEQUENCE [LARGE SCALE GENOMIC DNA]</scope>
    <source>
        <strain evidence="2 3">TWF481</strain>
    </source>
</reference>
<evidence type="ECO:0000313" key="3">
    <source>
        <dbReference type="Proteomes" id="UP001370758"/>
    </source>
</evidence>
<feature type="compositionally biased region" description="Polar residues" evidence="1">
    <location>
        <begin position="1"/>
        <end position="14"/>
    </location>
</feature>
<feature type="compositionally biased region" description="Basic and acidic residues" evidence="1">
    <location>
        <begin position="15"/>
        <end position="28"/>
    </location>
</feature>
<evidence type="ECO:0000256" key="1">
    <source>
        <dbReference type="SAM" id="MobiDB-lite"/>
    </source>
</evidence>
<evidence type="ECO:0000313" key="2">
    <source>
        <dbReference type="EMBL" id="KAK6511639.1"/>
    </source>
</evidence>
<feature type="region of interest" description="Disordered" evidence="1">
    <location>
        <begin position="1"/>
        <end position="88"/>
    </location>
</feature>
<proteinExistence type="predicted"/>
<comment type="caution">
    <text evidence="2">The sequence shown here is derived from an EMBL/GenBank/DDBJ whole genome shotgun (WGS) entry which is preliminary data.</text>
</comment>
<protein>
    <submittedName>
        <fullName evidence="2">Uncharacterized protein</fullName>
    </submittedName>
</protein>
<keyword evidence="3" id="KW-1185">Reference proteome</keyword>
<name>A0AAV9WNU0_9PEZI</name>
<dbReference type="Proteomes" id="UP001370758">
    <property type="component" value="Unassembled WGS sequence"/>
</dbReference>
<sequence>MSSDTNQNPPSSSSKFHERVSRSRDAIKRGLARFKWPATSRTQSQKASHPENTPQPGDSGRELPDARPTPTIVGSEAPNDHSQDFDSIRGPAINSVGTRRGLHLATEEPDGFIGASEAGALYRTPTPPDIPVPAPPRMVVEEPILQSPPQSFARVPSPERPSLMQLAGAVRNSDMIHPPFNIWEDVINAAITIGKGSESSSPISSTLYDKSKRQRAPWYELSAVRMIENETIACQIAYEYAFDAGKMMGKLPKKVKHWAAIKFLDLDFRLQAVEHYANSLVRDVNICRNKCGDSEGERRIASNAKALADAAGDLRDGIVRLRETIAYNFRLGKNPQIFGDV</sequence>